<dbReference type="EMBL" id="JPXY01000068">
    <property type="protein sequence ID" value="KGQ29763.1"/>
    <property type="molecule type" value="Genomic_DNA"/>
</dbReference>
<dbReference type="AlphaFoldDB" id="A0A0A2XCA3"/>
<name>A0A0A2XCA3_9PAST</name>
<evidence type="ECO:0000313" key="1">
    <source>
        <dbReference type="EMBL" id="KGQ29763.1"/>
    </source>
</evidence>
<protein>
    <submittedName>
        <fullName evidence="1">Uncharacterized protein</fullName>
    </submittedName>
</protein>
<accession>A0A0A2XCA3</accession>
<comment type="caution">
    <text evidence="1">The sequence shown here is derived from an EMBL/GenBank/DDBJ whole genome shotgun (WGS) entry which is preliminary data.</text>
</comment>
<reference evidence="1 2" key="1">
    <citation type="submission" date="2014-08" db="EMBL/GenBank/DDBJ databases">
        <title>Chaperone-usher fimbriae in a diverse selection of Gallibacterium genomes.</title>
        <authorList>
            <person name="Kudirkiene E."/>
            <person name="Bager R.J."/>
            <person name="Johnson T.J."/>
            <person name="Bojesen A.M."/>
        </authorList>
    </citation>
    <scope>NUCLEOTIDE SEQUENCE [LARGE SCALE GENOMIC DNA]</scope>
    <source>
        <strain evidence="1 2">CCM5976</strain>
    </source>
</reference>
<proteinExistence type="predicted"/>
<dbReference type="Proteomes" id="UP000030418">
    <property type="component" value="Unassembled WGS sequence"/>
</dbReference>
<gene>
    <name evidence="1" type="ORF">P375_11820</name>
</gene>
<organism evidence="1 2">
    <name type="scientific">Gallibacterium genomosp. 2</name>
    <dbReference type="NCBI Taxonomy" id="155517"/>
    <lineage>
        <taxon>Bacteria</taxon>
        <taxon>Pseudomonadati</taxon>
        <taxon>Pseudomonadota</taxon>
        <taxon>Gammaproteobacteria</taxon>
        <taxon>Pasteurellales</taxon>
        <taxon>Pasteurellaceae</taxon>
        <taxon>Gallibacterium</taxon>
    </lineage>
</organism>
<keyword evidence="2" id="KW-1185">Reference proteome</keyword>
<sequence>MRTDVAMNNKRKQLLIKLYEDNYKDWFYYYDIPDYIKCNEDIYTKFIKGSSKAKEEGIDIWINFLDSQDRIVYLGVIESLRRDNYQYLDNALYTYVRTGLIKSFILASGYDHCISAWNLIPFVLCSNQFDLIEKIYPKECGLSKNGMAFLKVTTNLIMYLYYQEYEWQEGIVKQTEKYLSQKDSLENKSIVSALYALVNSNFSRFSEELSHVCKGRKKSRLFGENKFTKEFSFYSLALFNFARFLYPNDVDKITLPEDENFLIDYHLYQEEHNYSIGNHLVMFDNPLNILHEILNVDTPSVSLVKEGRALIVDTEIYKNKLISKIENKIGI</sequence>
<evidence type="ECO:0000313" key="2">
    <source>
        <dbReference type="Proteomes" id="UP000030418"/>
    </source>
</evidence>